<dbReference type="OrthoDB" id="5408734at2759"/>
<feature type="compositionally biased region" description="Low complexity" evidence="1">
    <location>
        <begin position="101"/>
        <end position="110"/>
    </location>
</feature>
<name>A0A6A6BKV0_9PEZI</name>
<evidence type="ECO:0000256" key="1">
    <source>
        <dbReference type="SAM" id="MobiDB-lite"/>
    </source>
</evidence>
<dbReference type="EMBL" id="ML995482">
    <property type="protein sequence ID" value="KAF2143191.1"/>
    <property type="molecule type" value="Genomic_DNA"/>
</dbReference>
<accession>A0A6A6BKV0</accession>
<dbReference type="Proteomes" id="UP000799438">
    <property type="component" value="Unassembled WGS sequence"/>
</dbReference>
<dbReference type="GeneID" id="54299469"/>
<dbReference type="RefSeq" id="XP_033398903.1">
    <property type="nucleotide sequence ID" value="XM_033541972.1"/>
</dbReference>
<dbReference type="Gene3D" id="1.20.5.340">
    <property type="match status" value="1"/>
</dbReference>
<feature type="region of interest" description="Disordered" evidence="1">
    <location>
        <begin position="79"/>
        <end position="155"/>
    </location>
</feature>
<gene>
    <name evidence="2" type="ORF">K452DRAFT_296974</name>
</gene>
<organism evidence="2 3">
    <name type="scientific">Aplosporella prunicola CBS 121167</name>
    <dbReference type="NCBI Taxonomy" id="1176127"/>
    <lineage>
        <taxon>Eukaryota</taxon>
        <taxon>Fungi</taxon>
        <taxon>Dikarya</taxon>
        <taxon>Ascomycota</taxon>
        <taxon>Pezizomycotina</taxon>
        <taxon>Dothideomycetes</taxon>
        <taxon>Dothideomycetes incertae sedis</taxon>
        <taxon>Botryosphaeriales</taxon>
        <taxon>Aplosporellaceae</taxon>
        <taxon>Aplosporella</taxon>
    </lineage>
</organism>
<feature type="region of interest" description="Disordered" evidence="1">
    <location>
        <begin position="1"/>
        <end position="32"/>
    </location>
</feature>
<evidence type="ECO:0000313" key="3">
    <source>
        <dbReference type="Proteomes" id="UP000799438"/>
    </source>
</evidence>
<sequence length="155" mass="16743">MSNFTTNPSNPSSPDRDWKPKNRPQSQIARNFSDALDDIFNLTGKFDEVEKEVEQKHTKLTTKEAELEALEARLKAAEERLKKAGAPIPKPEPPSRPAPGAPAAAGPADGNIHGGRGHQEPVPMRPTREPPTVPNAAPGREYAMPNRPASKGISA</sequence>
<protein>
    <submittedName>
        <fullName evidence="2">Uncharacterized protein</fullName>
    </submittedName>
</protein>
<dbReference type="AlphaFoldDB" id="A0A6A6BKV0"/>
<feature type="compositionally biased region" description="Low complexity" evidence="1">
    <location>
        <begin position="1"/>
        <end position="13"/>
    </location>
</feature>
<proteinExistence type="predicted"/>
<keyword evidence="3" id="KW-1185">Reference proteome</keyword>
<evidence type="ECO:0000313" key="2">
    <source>
        <dbReference type="EMBL" id="KAF2143191.1"/>
    </source>
</evidence>
<feature type="compositionally biased region" description="Pro residues" evidence="1">
    <location>
        <begin position="88"/>
        <end position="100"/>
    </location>
</feature>
<reference evidence="2" key="1">
    <citation type="journal article" date="2020" name="Stud. Mycol.">
        <title>101 Dothideomycetes genomes: a test case for predicting lifestyles and emergence of pathogens.</title>
        <authorList>
            <person name="Haridas S."/>
            <person name="Albert R."/>
            <person name="Binder M."/>
            <person name="Bloem J."/>
            <person name="Labutti K."/>
            <person name="Salamov A."/>
            <person name="Andreopoulos B."/>
            <person name="Baker S."/>
            <person name="Barry K."/>
            <person name="Bills G."/>
            <person name="Bluhm B."/>
            <person name="Cannon C."/>
            <person name="Castanera R."/>
            <person name="Culley D."/>
            <person name="Daum C."/>
            <person name="Ezra D."/>
            <person name="Gonzalez J."/>
            <person name="Henrissat B."/>
            <person name="Kuo A."/>
            <person name="Liang C."/>
            <person name="Lipzen A."/>
            <person name="Lutzoni F."/>
            <person name="Magnuson J."/>
            <person name="Mondo S."/>
            <person name="Nolan M."/>
            <person name="Ohm R."/>
            <person name="Pangilinan J."/>
            <person name="Park H.-J."/>
            <person name="Ramirez L."/>
            <person name="Alfaro M."/>
            <person name="Sun H."/>
            <person name="Tritt A."/>
            <person name="Yoshinaga Y."/>
            <person name="Zwiers L.-H."/>
            <person name="Turgeon B."/>
            <person name="Goodwin S."/>
            <person name="Spatafora J."/>
            <person name="Crous P."/>
            <person name="Grigoriev I."/>
        </authorList>
    </citation>
    <scope>NUCLEOTIDE SEQUENCE</scope>
    <source>
        <strain evidence="2">CBS 121167</strain>
    </source>
</reference>